<dbReference type="Proteomes" id="UP000836841">
    <property type="component" value="Chromosome 1"/>
</dbReference>
<dbReference type="Pfam" id="PF25781">
    <property type="entry name" value="TPR_TEX10"/>
    <property type="match status" value="1"/>
</dbReference>
<proteinExistence type="predicted"/>
<dbReference type="InterPro" id="IPR057949">
    <property type="entry name" value="TPR_TEX10"/>
</dbReference>
<dbReference type="GO" id="GO:0005634">
    <property type="term" value="C:nucleus"/>
    <property type="evidence" value="ECO:0007669"/>
    <property type="project" value="TreeGrafter"/>
</dbReference>
<keyword evidence="3" id="KW-1185">Reference proteome</keyword>
<name>A0AAU9R970_THLAR</name>
<sequence>MARSKAPAKKQQIDFKKIKRKLGRKLPPPKNATNTEIKFKAIILREQSAVAEKTGFATSKKNLTLKELLGKSVHHNANLRKDALLGIKEFFKSHPAELQSHKYDSIKTLILRISDGDDEVRKAFYKLFQTRIFPACKEDNLMVSLLMPSIFLAMANTSIDVRLMSFYFLHLVVEYFPPTFSLYAEKILENYKDLIIQRNHLYVQDQSNLKAALSGLTHCLSLLPRQRDENKGLLQNETLLAFEQDTAKEFVRFAHFSGRLKEIVGALINCFQEFIPLIHASRGLDARSLIDCVHHMLRSICYAIKFSIRSHTQRQTAFEEVALLKLDQDIVSLLSKKLLSSFPLNPGNNLSKRNDESYFILNGLLTEIFLEVNEWSHLPCDLSYRFLEFIENTLIGKITRSISKPIHEKTLLALVPFVPKLTLRVERDRRDNLMQAFTITLSDCKPESPLKLACISTVRDLIIPNGDILYPNDPTVSNYQRAWVNQLPTLLNQLGDKYPVSTQVVLQLLLDLGKVGCLKNTSPTFEEDIRNFFNPYQGEGDVPGGPFASLPKEVQDLALSFLYYFIKDNFSSPMLRAMVSCCLYQQLEPDVSYRIVEVLHSAYRYGYIPITDHLSFLITLIARFRVVPGEPARRETFKALTNLVCSRLSEMGDSSLVLQTLEKAFVEQIILKPALDNGCGILRMICELDSKHTRLSESSVTTLSEFLPGYLIDIVNCIPEEDKEKSSYIYIQTCLYYLVPCFFLFDRSSKLTQEVLKRLRFMVSENTKAMLESSPQQDRGSSRNSLNLIQCIVSVVLLMHNDVKARKIISSFKSEIDLILHNVISLQSSSLTVEGKHMMKIAGERLRIASNSLVS</sequence>
<gene>
    <name evidence="2" type="ORF">TAV2_LOCUS236</name>
</gene>
<feature type="domain" description="TEX10-like TPR repeats" evidence="1">
    <location>
        <begin position="482"/>
        <end position="623"/>
    </location>
</feature>
<dbReference type="PANTHER" id="PTHR16056">
    <property type="entry name" value="REGULATOR OF MICROTUBULE DYNAMICS PROTEIN"/>
    <property type="match status" value="1"/>
</dbReference>
<dbReference type="SUPFAM" id="SSF48371">
    <property type="entry name" value="ARM repeat"/>
    <property type="match status" value="1"/>
</dbReference>
<dbReference type="AlphaFoldDB" id="A0AAU9R970"/>
<dbReference type="PANTHER" id="PTHR16056:SF2">
    <property type="entry name" value="TESTIS-EXPRESSED PROTEIN 10"/>
    <property type="match status" value="1"/>
</dbReference>
<evidence type="ECO:0000313" key="3">
    <source>
        <dbReference type="Proteomes" id="UP000836841"/>
    </source>
</evidence>
<accession>A0AAU9R970</accession>
<dbReference type="EMBL" id="OU466857">
    <property type="protein sequence ID" value="CAH2036338.1"/>
    <property type="molecule type" value="Genomic_DNA"/>
</dbReference>
<organism evidence="2 3">
    <name type="scientific">Thlaspi arvense</name>
    <name type="common">Field penny-cress</name>
    <dbReference type="NCBI Taxonomy" id="13288"/>
    <lineage>
        <taxon>Eukaryota</taxon>
        <taxon>Viridiplantae</taxon>
        <taxon>Streptophyta</taxon>
        <taxon>Embryophyta</taxon>
        <taxon>Tracheophyta</taxon>
        <taxon>Spermatophyta</taxon>
        <taxon>Magnoliopsida</taxon>
        <taxon>eudicotyledons</taxon>
        <taxon>Gunneridae</taxon>
        <taxon>Pentapetalae</taxon>
        <taxon>rosids</taxon>
        <taxon>malvids</taxon>
        <taxon>Brassicales</taxon>
        <taxon>Brassicaceae</taxon>
        <taxon>Thlaspideae</taxon>
        <taxon>Thlaspi</taxon>
    </lineage>
</organism>
<reference evidence="2 3" key="1">
    <citation type="submission" date="2022-03" db="EMBL/GenBank/DDBJ databases">
        <authorList>
            <person name="Nunn A."/>
            <person name="Chopra R."/>
            <person name="Nunn A."/>
            <person name="Contreras Garrido A."/>
        </authorList>
    </citation>
    <scope>NUCLEOTIDE SEQUENCE [LARGE SCALE GENOMIC DNA]</scope>
</reference>
<dbReference type="InterPro" id="IPR016024">
    <property type="entry name" value="ARM-type_fold"/>
</dbReference>
<evidence type="ECO:0000313" key="2">
    <source>
        <dbReference type="EMBL" id="CAH2036338.1"/>
    </source>
</evidence>
<dbReference type="Gene3D" id="1.25.10.10">
    <property type="entry name" value="Leucine-rich Repeat Variant"/>
    <property type="match status" value="1"/>
</dbReference>
<evidence type="ECO:0000259" key="1">
    <source>
        <dbReference type="Pfam" id="PF25781"/>
    </source>
</evidence>
<dbReference type="InterPro" id="IPR011989">
    <property type="entry name" value="ARM-like"/>
</dbReference>
<protein>
    <recommendedName>
        <fullName evidence="1">TEX10-like TPR repeats domain-containing protein</fullName>
    </recommendedName>
</protein>